<name>W1PKG1_AMBTC</name>
<dbReference type="EMBL" id="KI393724">
    <property type="protein sequence ID" value="ERN07605.1"/>
    <property type="molecule type" value="Genomic_DNA"/>
</dbReference>
<feature type="compositionally biased region" description="Acidic residues" evidence="1">
    <location>
        <begin position="26"/>
        <end position="42"/>
    </location>
</feature>
<gene>
    <name evidence="2" type="ORF">AMTR_s00157p00064450</name>
</gene>
<organism evidence="2 3">
    <name type="scientific">Amborella trichopoda</name>
    <dbReference type="NCBI Taxonomy" id="13333"/>
    <lineage>
        <taxon>Eukaryota</taxon>
        <taxon>Viridiplantae</taxon>
        <taxon>Streptophyta</taxon>
        <taxon>Embryophyta</taxon>
        <taxon>Tracheophyta</taxon>
        <taxon>Spermatophyta</taxon>
        <taxon>Magnoliopsida</taxon>
        <taxon>Amborellales</taxon>
        <taxon>Amborellaceae</taxon>
        <taxon>Amborella</taxon>
    </lineage>
</organism>
<dbReference type="AlphaFoldDB" id="W1PKG1"/>
<dbReference type="Gramene" id="ERN07605">
    <property type="protein sequence ID" value="ERN07605"/>
    <property type="gene ID" value="AMTR_s00157p00064450"/>
</dbReference>
<evidence type="ECO:0000256" key="1">
    <source>
        <dbReference type="SAM" id="MobiDB-lite"/>
    </source>
</evidence>
<protein>
    <submittedName>
        <fullName evidence="2">Uncharacterized protein</fullName>
    </submittedName>
</protein>
<accession>W1PKG1</accession>
<proteinExistence type="predicted"/>
<dbReference type="Proteomes" id="UP000017836">
    <property type="component" value="Unassembled WGS sequence"/>
</dbReference>
<evidence type="ECO:0000313" key="3">
    <source>
        <dbReference type="Proteomes" id="UP000017836"/>
    </source>
</evidence>
<evidence type="ECO:0000313" key="2">
    <source>
        <dbReference type="EMBL" id="ERN07605.1"/>
    </source>
</evidence>
<dbReference type="HOGENOM" id="CLU_2963936_0_0_1"/>
<feature type="region of interest" description="Disordered" evidence="1">
    <location>
        <begin position="21"/>
        <end position="59"/>
    </location>
</feature>
<keyword evidence="3" id="KW-1185">Reference proteome</keyword>
<sequence length="59" mass="6632">MCSTTTTTAPWMILFCFKTPPNTEIDRDEEDEEEALVDEDDAGERSASDDSEGDPSFWP</sequence>
<reference evidence="3" key="1">
    <citation type="journal article" date="2013" name="Science">
        <title>The Amborella genome and the evolution of flowering plants.</title>
        <authorList>
            <consortium name="Amborella Genome Project"/>
        </authorList>
    </citation>
    <scope>NUCLEOTIDE SEQUENCE [LARGE SCALE GENOMIC DNA]</scope>
</reference>